<dbReference type="Proteomes" id="UP001218218">
    <property type="component" value="Unassembled WGS sequence"/>
</dbReference>
<comment type="caution">
    <text evidence="1">The sequence shown here is derived from an EMBL/GenBank/DDBJ whole genome shotgun (WGS) entry which is preliminary data.</text>
</comment>
<name>A0AAD7EUA4_9AGAR</name>
<accession>A0AAD7EUA4</accession>
<protein>
    <submittedName>
        <fullName evidence="1">Uncharacterized protein</fullName>
    </submittedName>
</protein>
<proteinExistence type="predicted"/>
<keyword evidence="2" id="KW-1185">Reference proteome</keyword>
<organism evidence="1 2">
    <name type="scientific">Mycena albidolilacea</name>
    <dbReference type="NCBI Taxonomy" id="1033008"/>
    <lineage>
        <taxon>Eukaryota</taxon>
        <taxon>Fungi</taxon>
        <taxon>Dikarya</taxon>
        <taxon>Basidiomycota</taxon>
        <taxon>Agaricomycotina</taxon>
        <taxon>Agaricomycetes</taxon>
        <taxon>Agaricomycetidae</taxon>
        <taxon>Agaricales</taxon>
        <taxon>Marasmiineae</taxon>
        <taxon>Mycenaceae</taxon>
        <taxon>Mycena</taxon>
    </lineage>
</organism>
<dbReference type="EMBL" id="JARIHO010000012">
    <property type="protein sequence ID" value="KAJ7352332.1"/>
    <property type="molecule type" value="Genomic_DNA"/>
</dbReference>
<sequence>MHDLPPSGARGVLLTPTIRLRIGPVVQYQRTSALPLKAKHVSATQPRTTRGRALHRRGAGLRRPPVQIFPFLYFSSLSWMDTGRWLYTECARPGVQWSPSLYSPLCGALLWRRNIWIAAGMKHAGPSSGSACKHTGRSSDLTALNRLWLASAQKIETRSWRWIQAQTWTGRETRAWRKRGVRQARMSGSCTRSGAKREWELSNAYRIDASASAGEHSTADALGSLAQTLDVHRVLHVDTHLHNEKLGCYLSDIGLQRPAYVF</sequence>
<dbReference type="AlphaFoldDB" id="A0AAD7EUA4"/>
<gene>
    <name evidence="1" type="ORF">DFH08DRAFT_805591</name>
</gene>
<evidence type="ECO:0000313" key="2">
    <source>
        <dbReference type="Proteomes" id="UP001218218"/>
    </source>
</evidence>
<evidence type="ECO:0000313" key="1">
    <source>
        <dbReference type="EMBL" id="KAJ7352332.1"/>
    </source>
</evidence>
<reference evidence="1" key="1">
    <citation type="submission" date="2023-03" db="EMBL/GenBank/DDBJ databases">
        <title>Massive genome expansion in bonnet fungi (Mycena s.s.) driven by repeated elements and novel gene families across ecological guilds.</title>
        <authorList>
            <consortium name="Lawrence Berkeley National Laboratory"/>
            <person name="Harder C.B."/>
            <person name="Miyauchi S."/>
            <person name="Viragh M."/>
            <person name="Kuo A."/>
            <person name="Thoen E."/>
            <person name="Andreopoulos B."/>
            <person name="Lu D."/>
            <person name="Skrede I."/>
            <person name="Drula E."/>
            <person name="Henrissat B."/>
            <person name="Morin E."/>
            <person name="Kohler A."/>
            <person name="Barry K."/>
            <person name="LaButti K."/>
            <person name="Morin E."/>
            <person name="Salamov A."/>
            <person name="Lipzen A."/>
            <person name="Mereny Z."/>
            <person name="Hegedus B."/>
            <person name="Baldrian P."/>
            <person name="Stursova M."/>
            <person name="Weitz H."/>
            <person name="Taylor A."/>
            <person name="Grigoriev I.V."/>
            <person name="Nagy L.G."/>
            <person name="Martin F."/>
            <person name="Kauserud H."/>
        </authorList>
    </citation>
    <scope>NUCLEOTIDE SEQUENCE</scope>
    <source>
        <strain evidence="1">CBHHK002</strain>
    </source>
</reference>